<evidence type="ECO:0000313" key="4">
    <source>
        <dbReference type="Proteomes" id="UP000326532"/>
    </source>
</evidence>
<dbReference type="VEuPathDB" id="FungiDB:BDV34DRAFT_192979"/>
<keyword evidence="2" id="KW-0812">Transmembrane</keyword>
<feature type="transmembrane region" description="Helical" evidence="2">
    <location>
        <begin position="57"/>
        <end position="78"/>
    </location>
</feature>
<evidence type="ECO:0000313" key="3">
    <source>
        <dbReference type="EMBL" id="KAB8206892.1"/>
    </source>
</evidence>
<proteinExistence type="predicted"/>
<feature type="transmembrane region" description="Helical" evidence="2">
    <location>
        <begin position="34"/>
        <end position="51"/>
    </location>
</feature>
<keyword evidence="2" id="KW-0472">Membrane</keyword>
<dbReference type="Proteomes" id="UP000326532">
    <property type="component" value="Unassembled WGS sequence"/>
</dbReference>
<keyword evidence="2" id="KW-1133">Transmembrane helix</keyword>
<reference evidence="3 4" key="1">
    <citation type="submission" date="2019-04" db="EMBL/GenBank/DDBJ databases">
        <title>Fungal friends and foes A comparative genomics study of 23 Aspergillus species from section Flavi.</title>
        <authorList>
            <consortium name="DOE Joint Genome Institute"/>
            <person name="Kjaerbolling I."/>
            <person name="Vesth T.C."/>
            <person name="Frisvad J.C."/>
            <person name="Nybo J.L."/>
            <person name="Theobald S."/>
            <person name="Kildgaard S."/>
            <person name="Petersen T.I."/>
            <person name="Kuo A."/>
            <person name="Sato A."/>
            <person name="Lyhne E.K."/>
            <person name="Kogle M.E."/>
            <person name="Wiebenga A."/>
            <person name="Kun R.S."/>
            <person name="Lubbers R.J."/>
            <person name="Makela M.R."/>
            <person name="Barry K."/>
            <person name="Chovatia M."/>
            <person name="Clum A."/>
            <person name="Daum C."/>
            <person name="Haridas S."/>
            <person name="He G."/>
            <person name="LaButti K."/>
            <person name="Lipzen A."/>
            <person name="Mondo S."/>
            <person name="Pangilinan J."/>
            <person name="Riley R."/>
            <person name="Salamov A."/>
            <person name="Simmons B.A."/>
            <person name="Magnuson J.K."/>
            <person name="Henrissat B."/>
            <person name="Mortensen U.H."/>
            <person name="Larsen T.O."/>
            <person name="De vries R.P."/>
            <person name="Grigoriev I.V."/>
            <person name="Machida M."/>
            <person name="Baker S.E."/>
            <person name="Andersen M.R."/>
        </authorList>
    </citation>
    <scope>NUCLEOTIDE SEQUENCE [LARGE SCALE GENOMIC DNA]</scope>
    <source>
        <strain evidence="3 4">CBS 117618</strain>
    </source>
</reference>
<feature type="region of interest" description="Disordered" evidence="1">
    <location>
        <begin position="1"/>
        <end position="25"/>
    </location>
</feature>
<keyword evidence="4" id="KW-1185">Reference proteome</keyword>
<dbReference type="AlphaFoldDB" id="A0A5N6DP14"/>
<accession>A0A5N6DP14</accession>
<evidence type="ECO:0000256" key="1">
    <source>
        <dbReference type="SAM" id="MobiDB-lite"/>
    </source>
</evidence>
<evidence type="ECO:0000256" key="2">
    <source>
        <dbReference type="SAM" id="Phobius"/>
    </source>
</evidence>
<sequence>MNRGMMSWSASRIQRLSPGSRESKWRGLAKPGNYFRWFVWMEILLLFWGWGVSFRSFIFLEIMSLGGWVVKGMGLFVCC</sequence>
<protein>
    <submittedName>
        <fullName evidence="3">Uncharacterized protein</fullName>
    </submittedName>
</protein>
<organism evidence="3 4">
    <name type="scientific">Aspergillus parasiticus</name>
    <dbReference type="NCBI Taxonomy" id="5067"/>
    <lineage>
        <taxon>Eukaryota</taxon>
        <taxon>Fungi</taxon>
        <taxon>Dikarya</taxon>
        <taxon>Ascomycota</taxon>
        <taxon>Pezizomycotina</taxon>
        <taxon>Eurotiomycetes</taxon>
        <taxon>Eurotiomycetidae</taxon>
        <taxon>Eurotiales</taxon>
        <taxon>Aspergillaceae</taxon>
        <taxon>Aspergillus</taxon>
        <taxon>Aspergillus subgen. Circumdati</taxon>
    </lineage>
</organism>
<dbReference type="EMBL" id="ML734960">
    <property type="protein sequence ID" value="KAB8206892.1"/>
    <property type="molecule type" value="Genomic_DNA"/>
</dbReference>
<gene>
    <name evidence="3" type="ORF">BDV34DRAFT_192979</name>
</gene>
<name>A0A5N6DP14_ASPPA</name>